<dbReference type="Gene3D" id="1.10.10.10">
    <property type="entry name" value="Winged helix-like DNA-binding domain superfamily/Winged helix DNA-binding domain"/>
    <property type="match status" value="1"/>
</dbReference>
<gene>
    <name evidence="6" type="ORF">GCM10010371_45970</name>
</gene>
<reference evidence="6" key="2">
    <citation type="submission" date="2020-09" db="EMBL/GenBank/DDBJ databases">
        <authorList>
            <person name="Sun Q."/>
            <person name="Ohkuma M."/>
        </authorList>
    </citation>
    <scope>NUCLEOTIDE SEQUENCE</scope>
    <source>
        <strain evidence="6">JCM 4834</strain>
    </source>
</reference>
<organism evidence="6 7">
    <name type="scientific">Streptomyces subrutilus</name>
    <dbReference type="NCBI Taxonomy" id="36818"/>
    <lineage>
        <taxon>Bacteria</taxon>
        <taxon>Bacillati</taxon>
        <taxon>Actinomycetota</taxon>
        <taxon>Actinomycetes</taxon>
        <taxon>Kitasatosporales</taxon>
        <taxon>Streptomycetaceae</taxon>
        <taxon>Streptomyces</taxon>
    </lineage>
</organism>
<evidence type="ECO:0000256" key="4">
    <source>
        <dbReference type="SAM" id="MobiDB-lite"/>
    </source>
</evidence>
<dbReference type="AlphaFoldDB" id="A0A918R1Q3"/>
<keyword evidence="3" id="KW-0804">Transcription</keyword>
<evidence type="ECO:0000256" key="1">
    <source>
        <dbReference type="ARBA" id="ARBA00023015"/>
    </source>
</evidence>
<dbReference type="EMBL" id="BMVX01000018">
    <property type="protein sequence ID" value="GGZ81124.1"/>
    <property type="molecule type" value="Genomic_DNA"/>
</dbReference>
<feature type="region of interest" description="Disordered" evidence="4">
    <location>
        <begin position="120"/>
        <end position="159"/>
    </location>
</feature>
<dbReference type="Pfam" id="PF01638">
    <property type="entry name" value="HxlR"/>
    <property type="match status" value="1"/>
</dbReference>
<dbReference type="InterPro" id="IPR036388">
    <property type="entry name" value="WH-like_DNA-bd_sf"/>
</dbReference>
<keyword evidence="2" id="KW-0238">DNA-binding</keyword>
<evidence type="ECO:0000313" key="7">
    <source>
        <dbReference type="Proteomes" id="UP000634660"/>
    </source>
</evidence>
<dbReference type="PANTHER" id="PTHR33204">
    <property type="entry name" value="TRANSCRIPTIONAL REGULATOR, MARR FAMILY"/>
    <property type="match status" value="1"/>
</dbReference>
<dbReference type="InterPro" id="IPR036390">
    <property type="entry name" value="WH_DNA-bd_sf"/>
</dbReference>
<proteinExistence type="predicted"/>
<dbReference type="InterPro" id="IPR002577">
    <property type="entry name" value="HTH_HxlR"/>
</dbReference>
<evidence type="ECO:0000256" key="2">
    <source>
        <dbReference type="ARBA" id="ARBA00023125"/>
    </source>
</evidence>
<reference evidence="6" key="1">
    <citation type="journal article" date="2014" name="Int. J. Syst. Evol. Microbiol.">
        <title>Complete genome sequence of Corynebacterium casei LMG S-19264T (=DSM 44701T), isolated from a smear-ripened cheese.</title>
        <authorList>
            <consortium name="US DOE Joint Genome Institute (JGI-PGF)"/>
            <person name="Walter F."/>
            <person name="Albersmeier A."/>
            <person name="Kalinowski J."/>
            <person name="Ruckert C."/>
        </authorList>
    </citation>
    <scope>NUCLEOTIDE SEQUENCE</scope>
    <source>
        <strain evidence="6">JCM 4834</strain>
    </source>
</reference>
<dbReference type="SUPFAM" id="SSF46785">
    <property type="entry name" value="Winged helix' DNA-binding domain"/>
    <property type="match status" value="1"/>
</dbReference>
<protein>
    <recommendedName>
        <fullName evidence="5">HTH hxlR-type domain-containing protein</fullName>
    </recommendedName>
</protein>
<evidence type="ECO:0000313" key="6">
    <source>
        <dbReference type="EMBL" id="GGZ81124.1"/>
    </source>
</evidence>
<dbReference type="Proteomes" id="UP000634660">
    <property type="component" value="Unassembled WGS sequence"/>
</dbReference>
<sequence>MVGGAMPARDPDHVHVVGTATRAAIISDRRRDVVDHVTSGWGVWVLISLRSNDLRFYELRDSIQGISEKMLAQTLRALVRDGLVWREVEPTTPPQVTYGLTEFGQDVGKPLTDLFDRITQRLSPDGTSAAERPSATGQAKKPTTPAPRQLHRLHGEHRP</sequence>
<dbReference type="GO" id="GO:0003677">
    <property type="term" value="F:DNA binding"/>
    <property type="evidence" value="ECO:0007669"/>
    <property type="project" value="UniProtKB-KW"/>
</dbReference>
<keyword evidence="1" id="KW-0805">Transcription regulation</keyword>
<comment type="caution">
    <text evidence="6">The sequence shown here is derived from an EMBL/GenBank/DDBJ whole genome shotgun (WGS) entry which is preliminary data.</text>
</comment>
<feature type="compositionally biased region" description="Basic residues" evidence="4">
    <location>
        <begin position="149"/>
        <end position="159"/>
    </location>
</feature>
<feature type="domain" description="HTH hxlR-type" evidence="5">
    <location>
        <begin position="27"/>
        <end position="126"/>
    </location>
</feature>
<accession>A0A918R1Q3</accession>
<dbReference type="PANTHER" id="PTHR33204:SF37">
    <property type="entry name" value="HTH-TYPE TRANSCRIPTIONAL REGULATOR YODB"/>
    <property type="match status" value="1"/>
</dbReference>
<evidence type="ECO:0000259" key="5">
    <source>
        <dbReference type="PROSITE" id="PS51118"/>
    </source>
</evidence>
<evidence type="ECO:0000256" key="3">
    <source>
        <dbReference type="ARBA" id="ARBA00023163"/>
    </source>
</evidence>
<dbReference type="PROSITE" id="PS51118">
    <property type="entry name" value="HTH_HXLR"/>
    <property type="match status" value="1"/>
</dbReference>
<name>A0A918R1Q3_9ACTN</name>